<accession>A0A5B6ZRW2</accession>
<dbReference type="InterPro" id="IPR008004">
    <property type="entry name" value="OCTOPUS-like"/>
</dbReference>
<evidence type="ECO:0000313" key="2">
    <source>
        <dbReference type="EMBL" id="MPA46268.1"/>
    </source>
</evidence>
<dbReference type="AlphaFoldDB" id="A0A5B6ZRW2"/>
<dbReference type="PANTHER" id="PTHR31659:SF0">
    <property type="entry name" value="EMB|CAB61945.1"/>
    <property type="match status" value="1"/>
</dbReference>
<organism evidence="2">
    <name type="scientific">Davidia involucrata</name>
    <name type="common">Dove tree</name>
    <dbReference type="NCBI Taxonomy" id="16924"/>
    <lineage>
        <taxon>Eukaryota</taxon>
        <taxon>Viridiplantae</taxon>
        <taxon>Streptophyta</taxon>
        <taxon>Embryophyta</taxon>
        <taxon>Tracheophyta</taxon>
        <taxon>Spermatophyta</taxon>
        <taxon>Magnoliopsida</taxon>
        <taxon>eudicotyledons</taxon>
        <taxon>Gunneridae</taxon>
        <taxon>Pentapetalae</taxon>
        <taxon>asterids</taxon>
        <taxon>Cornales</taxon>
        <taxon>Nyssaceae</taxon>
        <taxon>Davidia</taxon>
    </lineage>
</organism>
<protein>
    <submittedName>
        <fullName evidence="2">Uncharacterized protein</fullName>
    </submittedName>
</protein>
<feature type="compositionally biased region" description="Low complexity" evidence="1">
    <location>
        <begin position="372"/>
        <end position="390"/>
    </location>
</feature>
<name>A0A5B6ZRW2_DAVIN</name>
<feature type="compositionally biased region" description="Gly residues" evidence="1">
    <location>
        <begin position="236"/>
        <end position="247"/>
    </location>
</feature>
<dbReference type="EMBL" id="GHES01015709">
    <property type="protein sequence ID" value="MPA46268.1"/>
    <property type="molecule type" value="Transcribed_RNA"/>
</dbReference>
<sequence length="600" mass="66659">MTLDSNTRRLSTCHRHPAEPVTGFCASCLRERLAGLDPSGHPESSSSTTAIKSILKNSGGGRADRASHRNKSSASSSSFPPELRRSKSFSVGKCEAFLATSEPRRKSCDVRARNSLFHLFNLDDERNGLHCQVETKNLGVCRLTGLEFESREGNENEGKIRVSEDKLGQNVNVDEQTVEEVEGELRTMKEHIDLEWQSRKHTGRDLKDIAGSFWVAASVFSKKLQKWKRKQKIKKPGGGNGRGGGDGDGGDLLAMRVEKRNGRRLRETQSEVADYGFGRRSCDTDPRFSVDAGRMSLDNLRFSFDEHRASWDGYLIARTIPRLTPMLTGVENMMVAPVNRSDNRVSAGEQMNSINEDEMTSGGSAQTKDYCSDSSSSQRRSSFDCSSSVKSSNKKSLAMDVDSTIDIFHGTKLLMTERNMKDLNPDSLKDDQLESFESTSRNATSVASVKKSNRWRKVWNIRGFIHGLSDNKYGDVRGNVIDQPFAESCQNQGGEADGVEIGASSGTLIRSSSCVGSRSSPKMIGSYHSTRSVAESRGCVNKGREEFVLDRNRSARYSPTNFDNGLLRFYLTPLRSYRSKSEKSRPKNSHSIARSVLRFN</sequence>
<dbReference type="PANTHER" id="PTHR31659">
    <property type="entry name" value="PROTEIN: UPF0503-LIKE PROTEIN, PUTATIVE (DUF740)-RELATED"/>
    <property type="match status" value="1"/>
</dbReference>
<feature type="region of interest" description="Disordered" evidence="1">
    <location>
        <begin position="354"/>
        <end position="390"/>
    </location>
</feature>
<gene>
    <name evidence="2" type="ORF">Din_015709</name>
</gene>
<dbReference type="Pfam" id="PF05340">
    <property type="entry name" value="DUF740"/>
    <property type="match status" value="1"/>
</dbReference>
<feature type="region of interest" description="Disordered" evidence="1">
    <location>
        <begin position="578"/>
        <end position="600"/>
    </location>
</feature>
<proteinExistence type="predicted"/>
<feature type="region of interest" description="Disordered" evidence="1">
    <location>
        <begin position="56"/>
        <end position="84"/>
    </location>
</feature>
<feature type="region of interest" description="Disordered" evidence="1">
    <location>
        <begin position="230"/>
        <end position="251"/>
    </location>
</feature>
<evidence type="ECO:0000256" key="1">
    <source>
        <dbReference type="SAM" id="MobiDB-lite"/>
    </source>
</evidence>
<reference evidence="2" key="1">
    <citation type="submission" date="2019-08" db="EMBL/GenBank/DDBJ databases">
        <title>Reference gene set and small RNA set construction with multiple tissues from Davidia involucrata Baill.</title>
        <authorList>
            <person name="Yang H."/>
            <person name="Zhou C."/>
            <person name="Li G."/>
            <person name="Wang J."/>
            <person name="Gao P."/>
            <person name="Wang M."/>
            <person name="Wang R."/>
            <person name="Zhao Y."/>
        </authorList>
    </citation>
    <scope>NUCLEOTIDE SEQUENCE</scope>
    <source>
        <tissue evidence="2">Mixed with DoveR01_LX</tissue>
    </source>
</reference>